<feature type="transmembrane region" description="Helical" evidence="1">
    <location>
        <begin position="18"/>
        <end position="37"/>
    </location>
</feature>
<evidence type="ECO:0000313" key="3">
    <source>
        <dbReference type="Proteomes" id="UP000553766"/>
    </source>
</evidence>
<evidence type="ECO:0008006" key="4">
    <source>
        <dbReference type="Google" id="ProtNLM"/>
    </source>
</evidence>
<keyword evidence="1" id="KW-0812">Transmembrane</keyword>
<organism evidence="2 3">
    <name type="scientific">Rubricella aquisinus</name>
    <dbReference type="NCBI Taxonomy" id="2028108"/>
    <lineage>
        <taxon>Bacteria</taxon>
        <taxon>Pseudomonadati</taxon>
        <taxon>Pseudomonadota</taxon>
        <taxon>Alphaproteobacteria</taxon>
        <taxon>Rhodobacterales</taxon>
        <taxon>Paracoccaceae</taxon>
        <taxon>Rubricella</taxon>
    </lineage>
</organism>
<evidence type="ECO:0000256" key="1">
    <source>
        <dbReference type="SAM" id="Phobius"/>
    </source>
</evidence>
<accession>A0A840WQI7</accession>
<name>A0A840WQI7_9RHOB</name>
<keyword evidence="1" id="KW-0472">Membrane</keyword>
<dbReference type="Proteomes" id="UP000553766">
    <property type="component" value="Unassembled WGS sequence"/>
</dbReference>
<reference evidence="2 3" key="1">
    <citation type="submission" date="2020-08" db="EMBL/GenBank/DDBJ databases">
        <title>Genomic Encyclopedia of Type Strains, Phase IV (KMG-IV): sequencing the most valuable type-strain genomes for metagenomic binning, comparative biology and taxonomic classification.</title>
        <authorList>
            <person name="Goeker M."/>
        </authorList>
    </citation>
    <scope>NUCLEOTIDE SEQUENCE [LARGE SCALE GENOMIC DNA]</scope>
    <source>
        <strain evidence="2 3">DSM 103377</strain>
    </source>
</reference>
<comment type="caution">
    <text evidence="2">The sequence shown here is derived from an EMBL/GenBank/DDBJ whole genome shotgun (WGS) entry which is preliminary data.</text>
</comment>
<gene>
    <name evidence="2" type="ORF">FHS89_003025</name>
</gene>
<dbReference type="AlphaFoldDB" id="A0A840WQI7"/>
<proteinExistence type="predicted"/>
<keyword evidence="3" id="KW-1185">Reference proteome</keyword>
<evidence type="ECO:0000313" key="2">
    <source>
        <dbReference type="EMBL" id="MBB5516981.1"/>
    </source>
</evidence>
<keyword evidence="1" id="KW-1133">Transmembrane helix</keyword>
<protein>
    <recommendedName>
        <fullName evidence="4">Cytochrome C oxidase assembly protein</fullName>
    </recommendedName>
</protein>
<sequence>MALGQNHEIHERRKGRNYVVLGLLIAFAVLIFAVTMVKMGNGHMMEGFDHTFRASALPVTEATE</sequence>
<dbReference type="RefSeq" id="WP_184012941.1">
    <property type="nucleotide sequence ID" value="NZ_JACIJS010000011.1"/>
</dbReference>
<dbReference type="EMBL" id="JACIJS010000011">
    <property type="protein sequence ID" value="MBB5516981.1"/>
    <property type="molecule type" value="Genomic_DNA"/>
</dbReference>